<sequence>MRKTILSSALLLSTPFVAVADQYNLSIKYDPIVTDRGIVTTKPAAMVDQLWDVDVQSITQITDGVYRIAGWGIGNVIAVEAPEGWIIVDTGDDLKVAQEQRKQLEKKLNQEIDVSAVLYTHSHYVWGTQAWSNDDTAIYAHEWMEKHLFSDNGVSPLAGIFSTRVAIQFGLLHPESGPDAFPNKLGFTLDKLEGEKGYQSPTVTFEHNQVETHTIAGMEVIVLPSPTDVTDSVAYYFPEKSLMVTNAMNAGSIFNLYTLRGDRYRDPIRLVDAADLVLSYDFDYHVDIHGAANVTKETAEDAIHEFRDSMQLIHDQTIRAIKLGKDAQGAAEFVYMPENLRLDKETYGQVESHAKQVYNGVMGWNGWDVYDINPLPTQTFAHQFIGSLGGVELANKMVKQSNQKQTLEGWQWSLYLTSQILEIEPNNEEAKLSRSEAARALGQRTSSANARGFYISEALLHEGKLSFGEHQLDNYQSLTQLLGTITSEKLEASPIENNVEYIRYLVDTRKAEGLSSQFNLNMNDSDHAFGIQLRNGIVQISSQLNSGVTVNLSHSEWSEVLLGETEFKQLDDSLADFDKALTVITD</sequence>
<evidence type="ECO:0000256" key="5">
    <source>
        <dbReference type="SAM" id="Coils"/>
    </source>
</evidence>
<gene>
    <name evidence="8" type="ORF">VFDL14_00205</name>
</gene>
<dbReference type="SMART" id="SM00849">
    <property type="entry name" value="Lactamase_B"/>
    <property type="match status" value="1"/>
</dbReference>
<keyword evidence="2" id="KW-0378">Hydrolase</keyword>
<evidence type="ECO:0000256" key="4">
    <source>
        <dbReference type="ARBA" id="ARBA00033751"/>
    </source>
</evidence>
<dbReference type="InterPro" id="IPR038536">
    <property type="entry name" value="Alkyl/aryl-sulf_dimr_sf"/>
</dbReference>
<evidence type="ECO:0000313" key="8">
    <source>
        <dbReference type="EMBL" id="KDN28733.1"/>
    </source>
</evidence>
<evidence type="ECO:0000259" key="7">
    <source>
        <dbReference type="SMART" id="SM00849"/>
    </source>
</evidence>
<feature type="coiled-coil region" evidence="5">
    <location>
        <begin position="87"/>
        <end position="114"/>
    </location>
</feature>
<evidence type="ECO:0000256" key="2">
    <source>
        <dbReference type="ARBA" id="ARBA00022801"/>
    </source>
</evidence>
<dbReference type="EMBL" id="JFFR01000014">
    <property type="protein sequence ID" value="KDN28733.1"/>
    <property type="molecule type" value="Genomic_DNA"/>
</dbReference>
<feature type="domain" description="Metallo-beta-lactamase" evidence="7">
    <location>
        <begin position="73"/>
        <end position="289"/>
    </location>
</feature>
<dbReference type="Pfam" id="PF00753">
    <property type="entry name" value="Lactamase_B"/>
    <property type="match status" value="1"/>
</dbReference>
<keyword evidence="9" id="KW-1185">Reference proteome</keyword>
<keyword evidence="5" id="KW-0175">Coiled coil</keyword>
<dbReference type="InterPro" id="IPR052195">
    <property type="entry name" value="Bact_Alkyl/Aryl-Sulfatase"/>
</dbReference>
<protein>
    <submittedName>
        <fullName evidence="8">Alkyl sulfatase</fullName>
    </submittedName>
</protein>
<dbReference type="RefSeq" id="WP_032550937.1">
    <property type="nucleotide sequence ID" value="NZ_JFFR01000014.1"/>
</dbReference>
<dbReference type="InterPro" id="IPR029228">
    <property type="entry name" value="Alkyl_sulf_dimr"/>
</dbReference>
<keyword evidence="3" id="KW-0862">Zinc</keyword>
<dbReference type="Pfam" id="PF14864">
    <property type="entry name" value="Alkyl_sulf_C"/>
    <property type="match status" value="1"/>
</dbReference>
<proteinExistence type="inferred from homology"/>
<evidence type="ECO:0000256" key="3">
    <source>
        <dbReference type="ARBA" id="ARBA00022833"/>
    </source>
</evidence>
<dbReference type="GO" id="GO:0016787">
    <property type="term" value="F:hydrolase activity"/>
    <property type="evidence" value="ECO:0007669"/>
    <property type="project" value="UniProtKB-KW"/>
</dbReference>
<dbReference type="Gene3D" id="3.30.1050.10">
    <property type="entry name" value="SCP2 sterol-binding domain"/>
    <property type="match status" value="1"/>
</dbReference>
<keyword evidence="6" id="KW-0732">Signal</keyword>
<dbReference type="InterPro" id="IPR001279">
    <property type="entry name" value="Metallo-B-lactamas"/>
</dbReference>
<dbReference type="SUPFAM" id="SSF56281">
    <property type="entry name" value="Metallo-hydrolase/oxidoreductase"/>
    <property type="match status" value="1"/>
</dbReference>
<organism evidence="8 9">
    <name type="scientific">Vibrio fortis</name>
    <dbReference type="NCBI Taxonomy" id="212667"/>
    <lineage>
        <taxon>Bacteria</taxon>
        <taxon>Pseudomonadati</taxon>
        <taxon>Pseudomonadota</taxon>
        <taxon>Gammaproteobacteria</taxon>
        <taxon>Vibrionales</taxon>
        <taxon>Vibrionaceae</taxon>
        <taxon>Vibrio</taxon>
    </lineage>
</organism>
<dbReference type="PANTHER" id="PTHR43223">
    <property type="entry name" value="ALKYL/ARYL-SULFATASE"/>
    <property type="match status" value="1"/>
</dbReference>
<name>A0A066UWX8_9VIBR</name>
<dbReference type="Gene3D" id="3.60.15.30">
    <property type="entry name" value="Metallo-beta-lactamase domain"/>
    <property type="match status" value="1"/>
</dbReference>
<dbReference type="Gene3D" id="1.25.40.880">
    <property type="entry name" value="Alkyl sulfatase, dimerisation domain"/>
    <property type="match status" value="1"/>
</dbReference>
<accession>A0A066UWX8</accession>
<reference evidence="8 9" key="1">
    <citation type="submission" date="2014-02" db="EMBL/GenBank/DDBJ databases">
        <title>Vibrio fortis Dalian14 Genome Sequencing.</title>
        <authorList>
            <person name="Wang Y."/>
            <person name="Song L."/>
            <person name="Liu G."/>
            <person name="Ding J."/>
        </authorList>
    </citation>
    <scope>NUCLEOTIDE SEQUENCE [LARGE SCALE GENOMIC DNA]</scope>
    <source>
        <strain evidence="8 9">Dalian14</strain>
    </source>
</reference>
<dbReference type="STRING" id="212667.VFDL14_00205"/>
<dbReference type="PANTHER" id="PTHR43223:SF2">
    <property type="entry name" value="METALLO-BETA-LACTAMASE DOMAIN-CONTAINING PROTEIN"/>
    <property type="match status" value="1"/>
</dbReference>
<evidence type="ECO:0000256" key="1">
    <source>
        <dbReference type="ARBA" id="ARBA00022723"/>
    </source>
</evidence>
<dbReference type="InterPro" id="IPR036527">
    <property type="entry name" value="SCP2_sterol-bd_dom_sf"/>
</dbReference>
<evidence type="ECO:0000313" key="9">
    <source>
        <dbReference type="Proteomes" id="UP000027219"/>
    </source>
</evidence>
<comment type="similarity">
    <text evidence="4">Belongs to the metallo-beta-lactamase superfamily. Type III sulfatase family.</text>
</comment>
<feature type="signal peptide" evidence="6">
    <location>
        <begin position="1"/>
        <end position="20"/>
    </location>
</feature>
<dbReference type="OrthoDB" id="9815874at2"/>
<feature type="chain" id="PRO_5001627604" evidence="6">
    <location>
        <begin position="21"/>
        <end position="586"/>
    </location>
</feature>
<comment type="caution">
    <text evidence="8">The sequence shown here is derived from an EMBL/GenBank/DDBJ whole genome shotgun (WGS) entry which is preliminary data.</text>
</comment>
<dbReference type="InterPro" id="IPR029229">
    <property type="entry name" value="Alkyl_sulf_C"/>
</dbReference>
<dbReference type="InterPro" id="IPR036866">
    <property type="entry name" value="RibonucZ/Hydroxyglut_hydro"/>
</dbReference>
<evidence type="ECO:0000256" key="6">
    <source>
        <dbReference type="SAM" id="SignalP"/>
    </source>
</evidence>
<dbReference type="Pfam" id="PF14863">
    <property type="entry name" value="Alkyl_sulf_dimr"/>
    <property type="match status" value="1"/>
</dbReference>
<dbReference type="AlphaFoldDB" id="A0A066UWX8"/>
<dbReference type="Proteomes" id="UP000027219">
    <property type="component" value="Unassembled WGS sequence"/>
</dbReference>
<dbReference type="SUPFAM" id="SSF55718">
    <property type="entry name" value="SCP-like"/>
    <property type="match status" value="1"/>
</dbReference>
<dbReference type="GO" id="GO:0046872">
    <property type="term" value="F:metal ion binding"/>
    <property type="evidence" value="ECO:0007669"/>
    <property type="project" value="UniProtKB-KW"/>
</dbReference>
<keyword evidence="1" id="KW-0479">Metal-binding</keyword>
<dbReference type="GO" id="GO:0046983">
    <property type="term" value="F:protein dimerization activity"/>
    <property type="evidence" value="ECO:0007669"/>
    <property type="project" value="InterPro"/>
</dbReference>